<sequence length="282" mass="32629">MSTDKPEVRVAILDLYEGVANEGMRGFRDILDRYKAQHGLELSYQIFDVRLKGQVPDTGFDVYISSGGPGSPLDSEGTEWEKKYFRLMDKLEAHNKKEGTQKKHVFFVCHSFQLMCRKYNLGDINLRRSPSFGILPVHLTEAGRNEPVFEGLVDPFYTVDSRSWQVINPNTERFAELGMEILALEKERPHVNLPRAVMAIRFNEYFFATQFHPEADASGIKNMLLREDKKDEVIAEHGEGKYREMLERLEDPDKIVHTQNTIIPNFLDEAILKYQEYYSNLS</sequence>
<dbReference type="InterPro" id="IPR029062">
    <property type="entry name" value="Class_I_gatase-like"/>
</dbReference>
<protein>
    <submittedName>
        <fullName evidence="2">GMP synthase</fullName>
    </submittedName>
</protein>
<evidence type="ECO:0000313" key="3">
    <source>
        <dbReference type="Proteomes" id="UP000618754"/>
    </source>
</evidence>
<name>A0ABR7XC97_9SPHI</name>
<dbReference type="InterPro" id="IPR017926">
    <property type="entry name" value="GATASE"/>
</dbReference>
<organism evidence="2 3">
    <name type="scientific">Mucilaginibacter rigui</name>
    <dbReference type="NCBI Taxonomy" id="534635"/>
    <lineage>
        <taxon>Bacteria</taxon>
        <taxon>Pseudomonadati</taxon>
        <taxon>Bacteroidota</taxon>
        <taxon>Sphingobacteriia</taxon>
        <taxon>Sphingobacteriales</taxon>
        <taxon>Sphingobacteriaceae</taxon>
        <taxon>Mucilaginibacter</taxon>
    </lineage>
</organism>
<keyword evidence="3" id="KW-1185">Reference proteome</keyword>
<dbReference type="EMBL" id="JACWMW010000004">
    <property type="protein sequence ID" value="MBD1387225.1"/>
    <property type="molecule type" value="Genomic_DNA"/>
</dbReference>
<feature type="domain" description="Glutamine amidotransferase" evidence="1">
    <location>
        <begin position="56"/>
        <end position="225"/>
    </location>
</feature>
<reference evidence="2 3" key="1">
    <citation type="submission" date="2020-09" db="EMBL/GenBank/DDBJ databases">
        <title>Novel species of Mucilaginibacter isolated from a glacier on the Tibetan Plateau.</title>
        <authorList>
            <person name="Liu Q."/>
            <person name="Xin Y.-H."/>
        </authorList>
    </citation>
    <scope>NUCLEOTIDE SEQUENCE [LARGE SCALE GENOMIC DNA]</scope>
    <source>
        <strain evidence="2 3">CGMCC 1.13878</strain>
    </source>
</reference>
<accession>A0ABR7XC97</accession>
<evidence type="ECO:0000313" key="2">
    <source>
        <dbReference type="EMBL" id="MBD1387225.1"/>
    </source>
</evidence>
<gene>
    <name evidence="2" type="ORF">IDJ75_18195</name>
</gene>
<dbReference type="SUPFAM" id="SSF52317">
    <property type="entry name" value="Class I glutamine amidotransferase-like"/>
    <property type="match status" value="1"/>
</dbReference>
<proteinExistence type="predicted"/>
<dbReference type="PROSITE" id="PS51273">
    <property type="entry name" value="GATASE_TYPE_1"/>
    <property type="match status" value="1"/>
</dbReference>
<evidence type="ECO:0000259" key="1">
    <source>
        <dbReference type="Pfam" id="PF00117"/>
    </source>
</evidence>
<comment type="caution">
    <text evidence="2">The sequence shown here is derived from an EMBL/GenBank/DDBJ whole genome shotgun (WGS) entry which is preliminary data.</text>
</comment>
<dbReference type="Gene3D" id="3.40.50.880">
    <property type="match status" value="1"/>
</dbReference>
<dbReference type="Proteomes" id="UP000618754">
    <property type="component" value="Unassembled WGS sequence"/>
</dbReference>
<dbReference type="RefSeq" id="WP_191177064.1">
    <property type="nucleotide sequence ID" value="NZ_JACWMW010000004.1"/>
</dbReference>
<dbReference type="Pfam" id="PF00117">
    <property type="entry name" value="GATase"/>
    <property type="match status" value="1"/>
</dbReference>